<dbReference type="InterPro" id="IPR027623">
    <property type="entry name" value="AmmeMemoSam_A"/>
</dbReference>
<keyword evidence="3" id="KW-0732">Signal</keyword>
<dbReference type="PANTHER" id="PTHR11060:SF0">
    <property type="entry name" value="PROTEIN MEMO1"/>
    <property type="match status" value="1"/>
</dbReference>
<proteinExistence type="inferred from homology"/>
<dbReference type="NCBIfam" id="TIGR04336">
    <property type="entry name" value="AmmeMemoSam_B"/>
    <property type="match status" value="1"/>
</dbReference>
<dbReference type="Gene3D" id="3.30.1490.150">
    <property type="entry name" value="Hypothetical protein ph0010, domain 2"/>
    <property type="match status" value="1"/>
</dbReference>
<dbReference type="NCBIfam" id="TIGR00296">
    <property type="entry name" value="TIGR00296 family protein"/>
    <property type="match status" value="1"/>
</dbReference>
<accession>A0A1W6N5Y0</accession>
<dbReference type="KEGG" id="naf:GQ61_07595"/>
<dbReference type="CDD" id="cd07361">
    <property type="entry name" value="MEMO_like"/>
    <property type="match status" value="1"/>
</dbReference>
<reference evidence="5 6" key="1">
    <citation type="submission" date="2014-06" db="EMBL/GenBank/DDBJ databases">
        <title>The genome of the endonuclear symbiont Nucleicultrix amoebiphila.</title>
        <authorList>
            <person name="Schulz F."/>
            <person name="Horn M."/>
        </authorList>
    </citation>
    <scope>NUCLEOTIDE SEQUENCE [LARGE SCALE GENOMIC DNA]</scope>
    <source>
        <strain evidence="5 6">FS5</strain>
    </source>
</reference>
<keyword evidence="6" id="KW-1185">Reference proteome</keyword>
<dbReference type="InterPro" id="IPR023473">
    <property type="entry name" value="AMMECR1"/>
</dbReference>
<dbReference type="OrthoDB" id="9782820at2"/>
<sequence length="474" mass="52968">MRIVIRIFSIFLLFQISATFASVRPEIAAGSFYPKNSEDLKSYIVKVLHHSPVEYHDAYVRAIIVPHAGYAYSGKLAAQAFKQLQGLNPKRIIIIGPAHFVDVGENVVLPNANYWRTPLGEVAIDQQLRDDLLQEGNYIISDDQPHVPEHAVEVELPFLQVLFPEVPILPIAINSIDRAQEFGALLSKYVDRQTLLIISTDMSHYYPALTADAMDGRAIKDIVHQDIEKMVFDLKEHTIEMCGAAAVTTLLALVKQQGGMEVENFGHNHSGQMTGDPSRVVGYFSGGVYRPKSYQALLDYGYEVLKYYLETGRRDAAQLKERNQLFDSVRGLFVTLRLKPTFGQKEGALRGCLGHVSTSDPLKESVRLLTIASASEDSRFNPVTIDELPNIEIGLSILTHPKIIDSYQDIQLGRQGVIVSQGQKSGIFLPEVAELFKSKDDFLAELCTEKAHLNSDCYKDPATKIKVFETITFR</sequence>
<evidence type="ECO:0000259" key="4">
    <source>
        <dbReference type="PROSITE" id="PS51112"/>
    </source>
</evidence>
<evidence type="ECO:0000313" key="6">
    <source>
        <dbReference type="Proteomes" id="UP000237351"/>
    </source>
</evidence>
<dbReference type="HAMAP" id="MF_00055">
    <property type="entry name" value="MEMO1"/>
    <property type="match status" value="1"/>
</dbReference>
<evidence type="ECO:0000313" key="5">
    <source>
        <dbReference type="EMBL" id="ARN85169.1"/>
    </source>
</evidence>
<evidence type="ECO:0000256" key="2">
    <source>
        <dbReference type="HAMAP-Rule" id="MF_00055"/>
    </source>
</evidence>
<dbReference type="STRING" id="1414854.GQ61_07595"/>
<dbReference type="InterPro" id="IPR002737">
    <property type="entry name" value="MEMO1_fam"/>
</dbReference>
<dbReference type="PANTHER" id="PTHR11060">
    <property type="entry name" value="PROTEIN MEMO1"/>
    <property type="match status" value="1"/>
</dbReference>
<dbReference type="InterPro" id="IPR036071">
    <property type="entry name" value="AMMECR1_dom_sf"/>
</dbReference>
<dbReference type="EMBL" id="CP008743">
    <property type="protein sequence ID" value="ARN85169.1"/>
    <property type="molecule type" value="Genomic_DNA"/>
</dbReference>
<comment type="similarity">
    <text evidence="1 2">Belongs to the MEMO1 family.</text>
</comment>
<dbReference type="Proteomes" id="UP000237351">
    <property type="component" value="Chromosome"/>
</dbReference>
<dbReference type="AlphaFoldDB" id="A0A1W6N5Y0"/>
<dbReference type="Gene3D" id="3.40.830.10">
    <property type="entry name" value="LigB-like"/>
    <property type="match status" value="1"/>
</dbReference>
<dbReference type="NCBIfam" id="TIGR04335">
    <property type="entry name" value="AmmeMemoSam_A"/>
    <property type="match status" value="1"/>
</dbReference>
<dbReference type="RefSeq" id="WP_085784709.1">
    <property type="nucleotide sequence ID" value="NZ_CP008743.1"/>
</dbReference>
<dbReference type="InterPro" id="IPR027485">
    <property type="entry name" value="AMMECR1_N"/>
</dbReference>
<dbReference type="Pfam" id="PF01871">
    <property type="entry name" value="AMMECR1"/>
    <property type="match status" value="1"/>
</dbReference>
<dbReference type="SUPFAM" id="SSF143447">
    <property type="entry name" value="AMMECR1-like"/>
    <property type="match status" value="1"/>
</dbReference>
<dbReference type="Gene3D" id="3.30.700.20">
    <property type="entry name" value="Hypothetical protein ph0010, domain 1"/>
    <property type="match status" value="1"/>
</dbReference>
<evidence type="ECO:0000256" key="1">
    <source>
        <dbReference type="ARBA" id="ARBA00006315"/>
    </source>
</evidence>
<feature type="signal peptide" evidence="3">
    <location>
        <begin position="1"/>
        <end position="21"/>
    </location>
</feature>
<name>A0A1W6N5Y0_9PROT</name>
<dbReference type="InterPro" id="IPR002733">
    <property type="entry name" value="AMMECR1_domain"/>
</dbReference>
<gene>
    <name evidence="5" type="ORF">GQ61_07595</name>
</gene>
<dbReference type="SUPFAM" id="SSF53213">
    <property type="entry name" value="LigB-like"/>
    <property type="match status" value="1"/>
</dbReference>
<evidence type="ECO:0000256" key="3">
    <source>
        <dbReference type="SAM" id="SignalP"/>
    </source>
</evidence>
<organism evidence="5 6">
    <name type="scientific">Candidatus Nucleicultrix amoebiphila FS5</name>
    <dbReference type="NCBI Taxonomy" id="1414854"/>
    <lineage>
        <taxon>Bacteria</taxon>
        <taxon>Pseudomonadati</taxon>
        <taxon>Pseudomonadota</taxon>
        <taxon>Alphaproteobacteria</taxon>
        <taxon>Holosporales</taxon>
        <taxon>Candidatus Nucleicultricaceae</taxon>
        <taxon>Candidatus Nucleicultrix</taxon>
    </lineage>
</organism>
<dbReference type="Pfam" id="PF01875">
    <property type="entry name" value="Memo"/>
    <property type="match status" value="1"/>
</dbReference>
<protein>
    <recommendedName>
        <fullName evidence="2">MEMO1 family protein GQ61_07595</fullName>
    </recommendedName>
</protein>
<dbReference type="PROSITE" id="PS51112">
    <property type="entry name" value="AMMECR1"/>
    <property type="match status" value="1"/>
</dbReference>
<feature type="chain" id="PRO_5012664561" description="MEMO1 family protein GQ61_07595" evidence="3">
    <location>
        <begin position="22"/>
        <end position="474"/>
    </location>
</feature>
<feature type="domain" description="AMMECR1" evidence="4">
    <location>
        <begin position="292"/>
        <end position="474"/>
    </location>
</feature>